<dbReference type="Proteomes" id="UP001163603">
    <property type="component" value="Chromosome 14"/>
</dbReference>
<evidence type="ECO:0000313" key="1">
    <source>
        <dbReference type="EMBL" id="KAJ0011233.1"/>
    </source>
</evidence>
<evidence type="ECO:0000313" key="2">
    <source>
        <dbReference type="Proteomes" id="UP001163603"/>
    </source>
</evidence>
<keyword evidence="2" id="KW-1185">Reference proteome</keyword>
<organism evidence="1 2">
    <name type="scientific">Pistacia integerrima</name>
    <dbReference type="NCBI Taxonomy" id="434235"/>
    <lineage>
        <taxon>Eukaryota</taxon>
        <taxon>Viridiplantae</taxon>
        <taxon>Streptophyta</taxon>
        <taxon>Embryophyta</taxon>
        <taxon>Tracheophyta</taxon>
        <taxon>Spermatophyta</taxon>
        <taxon>Magnoliopsida</taxon>
        <taxon>eudicotyledons</taxon>
        <taxon>Gunneridae</taxon>
        <taxon>Pentapetalae</taxon>
        <taxon>rosids</taxon>
        <taxon>malvids</taxon>
        <taxon>Sapindales</taxon>
        <taxon>Anacardiaceae</taxon>
        <taxon>Pistacia</taxon>
    </lineage>
</organism>
<dbReference type="EMBL" id="CM047749">
    <property type="protein sequence ID" value="KAJ0011233.1"/>
    <property type="molecule type" value="Genomic_DNA"/>
</dbReference>
<gene>
    <name evidence="1" type="ORF">Pint_34729</name>
</gene>
<protein>
    <submittedName>
        <fullName evidence="1">Uncharacterized protein</fullName>
    </submittedName>
</protein>
<sequence>MATCTAAIGYAMGRWQKCKKIFVSELAKHGLGSVAILTIVTINASNGRMQGVELVIKEVAIGNASATSTVLSTNIINKLCPSCLGLLELLGRWQKCKKIFVRGLAKHGLGSAATLPIVTINASNGRMQGVELVIKEVAIGNASATSIVLSTNIINKLYPSCLGLLELLVRSIK</sequence>
<accession>A0ACC0X8W2</accession>
<comment type="caution">
    <text evidence="1">The sequence shown here is derived from an EMBL/GenBank/DDBJ whole genome shotgun (WGS) entry which is preliminary data.</text>
</comment>
<reference evidence="2" key="1">
    <citation type="journal article" date="2023" name="G3 (Bethesda)">
        <title>Genome assembly and association tests identify interacting loci associated with vigor, precocity, and sex in interspecific pistachio rootstocks.</title>
        <authorList>
            <person name="Palmer W."/>
            <person name="Jacygrad E."/>
            <person name="Sagayaradj S."/>
            <person name="Cavanaugh K."/>
            <person name="Han R."/>
            <person name="Bertier L."/>
            <person name="Beede B."/>
            <person name="Kafkas S."/>
            <person name="Golino D."/>
            <person name="Preece J."/>
            <person name="Michelmore R."/>
        </authorList>
    </citation>
    <scope>NUCLEOTIDE SEQUENCE [LARGE SCALE GENOMIC DNA]</scope>
</reference>
<proteinExistence type="predicted"/>
<name>A0ACC0X8W2_9ROSI</name>